<reference evidence="2" key="1">
    <citation type="journal article" date="2014" name="Front. Microbiol.">
        <title>High frequency of phylogenetically diverse reductive dehalogenase-homologous genes in deep subseafloor sedimentary metagenomes.</title>
        <authorList>
            <person name="Kawai M."/>
            <person name="Futagami T."/>
            <person name="Toyoda A."/>
            <person name="Takaki Y."/>
            <person name="Nishi S."/>
            <person name="Hori S."/>
            <person name="Arai W."/>
            <person name="Tsubouchi T."/>
            <person name="Morono Y."/>
            <person name="Uchiyama I."/>
            <person name="Ito T."/>
            <person name="Fujiyama A."/>
            <person name="Inagaki F."/>
            <person name="Takami H."/>
        </authorList>
    </citation>
    <scope>NUCLEOTIDE SEQUENCE</scope>
    <source>
        <strain evidence="2">Expedition CK06-06</strain>
    </source>
</reference>
<protein>
    <submittedName>
        <fullName evidence="2">Uncharacterized protein</fullName>
    </submittedName>
</protein>
<name>X1PZY6_9ZZZZ</name>
<organism evidence="2">
    <name type="scientific">marine sediment metagenome</name>
    <dbReference type="NCBI Taxonomy" id="412755"/>
    <lineage>
        <taxon>unclassified sequences</taxon>
        <taxon>metagenomes</taxon>
        <taxon>ecological metagenomes</taxon>
    </lineage>
</organism>
<sequence>LEMHTDSVWTGLNSREGPLVPRQGRYKTLPKDI</sequence>
<dbReference type="AlphaFoldDB" id="X1PZY6"/>
<gene>
    <name evidence="2" type="ORF">S06H3_55828</name>
</gene>
<evidence type="ECO:0000313" key="2">
    <source>
        <dbReference type="EMBL" id="GAI48056.1"/>
    </source>
</evidence>
<feature type="region of interest" description="Disordered" evidence="1">
    <location>
        <begin position="1"/>
        <end position="33"/>
    </location>
</feature>
<dbReference type="EMBL" id="BARV01035834">
    <property type="protein sequence ID" value="GAI48056.1"/>
    <property type="molecule type" value="Genomic_DNA"/>
</dbReference>
<evidence type="ECO:0000256" key="1">
    <source>
        <dbReference type="SAM" id="MobiDB-lite"/>
    </source>
</evidence>
<proteinExistence type="predicted"/>
<accession>X1PZY6</accession>
<feature type="non-terminal residue" evidence="2">
    <location>
        <position position="1"/>
    </location>
</feature>
<comment type="caution">
    <text evidence="2">The sequence shown here is derived from an EMBL/GenBank/DDBJ whole genome shotgun (WGS) entry which is preliminary data.</text>
</comment>